<protein>
    <submittedName>
        <fullName evidence="2">Uncharacterized protein</fullName>
    </submittedName>
</protein>
<gene>
    <name evidence="2" type="ORF">RIF29_35861</name>
</gene>
<keyword evidence="1" id="KW-1133">Transmembrane helix</keyword>
<evidence type="ECO:0000313" key="3">
    <source>
        <dbReference type="Proteomes" id="UP001372338"/>
    </source>
</evidence>
<feature type="transmembrane region" description="Helical" evidence="1">
    <location>
        <begin position="51"/>
        <end position="69"/>
    </location>
</feature>
<accession>A0AAN9HU07</accession>
<dbReference type="Proteomes" id="UP001372338">
    <property type="component" value="Unassembled WGS sequence"/>
</dbReference>
<reference evidence="2 3" key="1">
    <citation type="submission" date="2024-01" db="EMBL/GenBank/DDBJ databases">
        <title>The genomes of 5 underutilized Papilionoideae crops provide insights into root nodulation and disease resistanc.</title>
        <authorList>
            <person name="Yuan L."/>
        </authorList>
    </citation>
    <scope>NUCLEOTIDE SEQUENCE [LARGE SCALE GENOMIC DNA]</scope>
    <source>
        <strain evidence="2">ZHUSHIDOU_FW_LH</strain>
        <tissue evidence="2">Leaf</tissue>
    </source>
</reference>
<feature type="transmembrane region" description="Helical" evidence="1">
    <location>
        <begin position="27"/>
        <end position="45"/>
    </location>
</feature>
<comment type="caution">
    <text evidence="2">The sequence shown here is derived from an EMBL/GenBank/DDBJ whole genome shotgun (WGS) entry which is preliminary data.</text>
</comment>
<dbReference type="AlphaFoldDB" id="A0AAN9HU07"/>
<evidence type="ECO:0000313" key="2">
    <source>
        <dbReference type="EMBL" id="KAK7252125.1"/>
    </source>
</evidence>
<keyword evidence="3" id="KW-1185">Reference proteome</keyword>
<sequence>MEITMMKICVRGIKLVAAVKSNCSLKIIILVFRLLLLFLPFHLFILRCSFFSIPHLTLLLLFSLFLIYCYQQQLYHYHFNLFYFIYFHLRILLILLCFSIP</sequence>
<organism evidence="2 3">
    <name type="scientific">Crotalaria pallida</name>
    <name type="common">Smooth rattlebox</name>
    <name type="synonym">Crotalaria striata</name>
    <dbReference type="NCBI Taxonomy" id="3830"/>
    <lineage>
        <taxon>Eukaryota</taxon>
        <taxon>Viridiplantae</taxon>
        <taxon>Streptophyta</taxon>
        <taxon>Embryophyta</taxon>
        <taxon>Tracheophyta</taxon>
        <taxon>Spermatophyta</taxon>
        <taxon>Magnoliopsida</taxon>
        <taxon>eudicotyledons</taxon>
        <taxon>Gunneridae</taxon>
        <taxon>Pentapetalae</taxon>
        <taxon>rosids</taxon>
        <taxon>fabids</taxon>
        <taxon>Fabales</taxon>
        <taxon>Fabaceae</taxon>
        <taxon>Papilionoideae</taxon>
        <taxon>50 kb inversion clade</taxon>
        <taxon>genistoids sensu lato</taxon>
        <taxon>core genistoids</taxon>
        <taxon>Crotalarieae</taxon>
        <taxon>Crotalaria</taxon>
    </lineage>
</organism>
<proteinExistence type="predicted"/>
<name>A0AAN9HU07_CROPI</name>
<keyword evidence="1" id="KW-0472">Membrane</keyword>
<evidence type="ECO:0000256" key="1">
    <source>
        <dbReference type="SAM" id="Phobius"/>
    </source>
</evidence>
<keyword evidence="1" id="KW-0812">Transmembrane</keyword>
<dbReference type="EMBL" id="JAYWIO010000007">
    <property type="protein sequence ID" value="KAK7252125.1"/>
    <property type="molecule type" value="Genomic_DNA"/>
</dbReference>
<feature type="transmembrane region" description="Helical" evidence="1">
    <location>
        <begin position="81"/>
        <end position="100"/>
    </location>
</feature>